<sequence length="47" mass="5518">MTIFKLYTEHCVRKSIKDSALHLNYVFFSHLILFRNLAIFNGAGFCH</sequence>
<reference evidence="1 2" key="1">
    <citation type="submission" date="2015-07" db="EMBL/GenBank/DDBJ databases">
        <authorList>
            <consortium name="Pathogen Informatics"/>
        </authorList>
    </citation>
    <scope>NUCLEOTIDE SEQUENCE [LARGE SCALE GENOMIC DNA]</scope>
    <source>
        <strain evidence="1 2">A51</strain>
    </source>
</reference>
<gene>
    <name evidence="1" type="ORF">ERS013165_02687</name>
</gene>
<evidence type="ECO:0000313" key="1">
    <source>
        <dbReference type="EMBL" id="CSA88745.1"/>
    </source>
</evidence>
<evidence type="ECO:0000313" key="2">
    <source>
        <dbReference type="Proteomes" id="UP000044806"/>
    </source>
</evidence>
<organism evidence="1 2">
    <name type="scientific">Vibrio cholerae</name>
    <dbReference type="NCBI Taxonomy" id="666"/>
    <lineage>
        <taxon>Bacteria</taxon>
        <taxon>Pseudomonadati</taxon>
        <taxon>Pseudomonadota</taxon>
        <taxon>Gammaproteobacteria</taxon>
        <taxon>Vibrionales</taxon>
        <taxon>Vibrionaceae</taxon>
        <taxon>Vibrio</taxon>
    </lineage>
</organism>
<protein>
    <submittedName>
        <fullName evidence="1">Uncharacterized protein</fullName>
    </submittedName>
</protein>
<proteinExistence type="predicted"/>
<accession>A0A655R8V7</accession>
<name>A0A655R8V7_VIBCL</name>
<dbReference type="EMBL" id="CWOW01000014">
    <property type="protein sequence ID" value="CSA88745.1"/>
    <property type="molecule type" value="Genomic_DNA"/>
</dbReference>
<dbReference type="AlphaFoldDB" id="A0A655R8V7"/>
<dbReference type="Proteomes" id="UP000044806">
    <property type="component" value="Unassembled WGS sequence"/>
</dbReference>